<dbReference type="InterPro" id="IPR047137">
    <property type="entry name" value="ORF3"/>
</dbReference>
<feature type="chain" id="PRO_5026334384" evidence="2">
    <location>
        <begin position="25"/>
        <end position="217"/>
    </location>
</feature>
<dbReference type="OrthoDB" id="9797595at2"/>
<comment type="similarity">
    <text evidence="1">Belongs to the ribosome association toxin RatA family.</text>
</comment>
<evidence type="ECO:0000259" key="3">
    <source>
        <dbReference type="Pfam" id="PF03364"/>
    </source>
</evidence>
<dbReference type="InterPro" id="IPR023393">
    <property type="entry name" value="START-like_dom_sf"/>
</dbReference>
<proteinExistence type="inferred from homology"/>
<keyword evidence="2" id="KW-0732">Signal</keyword>
<feature type="domain" description="Coenzyme Q-binding protein COQ10 START" evidence="3">
    <location>
        <begin position="62"/>
        <end position="176"/>
    </location>
</feature>
<dbReference type="InterPro" id="IPR005031">
    <property type="entry name" value="COQ10_START"/>
</dbReference>
<dbReference type="SUPFAM" id="SSF55961">
    <property type="entry name" value="Bet v1-like"/>
    <property type="match status" value="1"/>
</dbReference>
<dbReference type="PANTHER" id="PTHR33824:SF7">
    <property type="entry name" value="POLYKETIDE CYCLASE_DEHYDRASE AND LIPID TRANSPORT SUPERFAMILY PROTEIN"/>
    <property type="match status" value="1"/>
</dbReference>
<protein>
    <submittedName>
        <fullName evidence="4">Cyclase</fullName>
    </submittedName>
</protein>
<dbReference type="RefSeq" id="WP_160747087.1">
    <property type="nucleotide sequence ID" value="NZ_WTYK01000006.1"/>
</dbReference>
<dbReference type="Gene3D" id="3.30.530.20">
    <property type="match status" value="1"/>
</dbReference>
<name>A0A6I4UTW4_9SPHN</name>
<dbReference type="Pfam" id="PF03364">
    <property type="entry name" value="Polyketide_cyc"/>
    <property type="match status" value="1"/>
</dbReference>
<evidence type="ECO:0000256" key="2">
    <source>
        <dbReference type="SAM" id="SignalP"/>
    </source>
</evidence>
<dbReference type="Proteomes" id="UP000469159">
    <property type="component" value="Unassembled WGS sequence"/>
</dbReference>
<dbReference type="EMBL" id="WTYK01000006">
    <property type="protein sequence ID" value="MXP42231.1"/>
    <property type="molecule type" value="Genomic_DNA"/>
</dbReference>
<sequence>MNHNSTAKKAVGLALTLGAVGVGALLTARARATKPSPDDAPDYTGRHASGEMDVEGCTVTIGKPRQELYDHWRDFQNLPKFMENLLEVRPVEGQDKANWRIRAPAGHMVDVVTEVAEDRKSEVIAWRSVEGSEIETTGRVTFTDAPGSRGTRVSLIIGYKPPAGAMGRIFAKAFRREPQIQSRHDLKRFKMLMETGEIATSARTKDQTRKAKMEEEA</sequence>
<accession>A0A6I4UTW4</accession>
<reference evidence="4 5" key="1">
    <citation type="submission" date="2019-12" db="EMBL/GenBank/DDBJ databases">
        <title>Genomic-based taxomic classification of the family Erythrobacteraceae.</title>
        <authorList>
            <person name="Xu L."/>
        </authorList>
    </citation>
    <scope>NUCLEOTIDE SEQUENCE [LARGE SCALE GENOMIC DNA]</scope>
    <source>
        <strain evidence="4 5">MCCC 1K02066</strain>
    </source>
</reference>
<dbReference type="PANTHER" id="PTHR33824">
    <property type="entry name" value="POLYKETIDE CYCLASE/DEHYDRASE AND LIPID TRANSPORT SUPERFAMILY PROTEIN"/>
    <property type="match status" value="1"/>
</dbReference>
<dbReference type="CDD" id="cd07817">
    <property type="entry name" value="SRPBCC_8"/>
    <property type="match status" value="1"/>
</dbReference>
<evidence type="ECO:0000256" key="1">
    <source>
        <dbReference type="ARBA" id="ARBA00008918"/>
    </source>
</evidence>
<evidence type="ECO:0000313" key="4">
    <source>
        <dbReference type="EMBL" id="MXP42231.1"/>
    </source>
</evidence>
<gene>
    <name evidence="4" type="ORF">GRI75_11325</name>
</gene>
<comment type="caution">
    <text evidence="4">The sequence shown here is derived from an EMBL/GenBank/DDBJ whole genome shotgun (WGS) entry which is preliminary data.</text>
</comment>
<dbReference type="AlphaFoldDB" id="A0A6I4UTW4"/>
<evidence type="ECO:0000313" key="5">
    <source>
        <dbReference type="Proteomes" id="UP000469159"/>
    </source>
</evidence>
<feature type="signal peptide" evidence="2">
    <location>
        <begin position="1"/>
        <end position="24"/>
    </location>
</feature>
<keyword evidence="5" id="KW-1185">Reference proteome</keyword>
<organism evidence="4 5">
    <name type="scientific">Croceibacterium soli</name>
    <dbReference type="NCBI Taxonomy" id="1739690"/>
    <lineage>
        <taxon>Bacteria</taxon>
        <taxon>Pseudomonadati</taxon>
        <taxon>Pseudomonadota</taxon>
        <taxon>Alphaproteobacteria</taxon>
        <taxon>Sphingomonadales</taxon>
        <taxon>Erythrobacteraceae</taxon>
        <taxon>Croceibacterium</taxon>
    </lineage>
</organism>